<evidence type="ECO:0000313" key="2">
    <source>
        <dbReference type="Proteomes" id="UP000663864"/>
    </source>
</evidence>
<dbReference type="InterPro" id="IPR011990">
    <property type="entry name" value="TPR-like_helical_dom_sf"/>
</dbReference>
<dbReference type="Proteomes" id="UP000663864">
    <property type="component" value="Unassembled WGS sequence"/>
</dbReference>
<protein>
    <submittedName>
        <fullName evidence="1">Uncharacterized protein</fullName>
    </submittedName>
</protein>
<sequence>MTHPVYAEGAACLTEQEEKILQVVDLYEKAAMQAIRIGNFQQAIELLEILTNILTKMERYDRINRLVLCRILLKLFNEDSIAV</sequence>
<accession>A0A814AZR3</accession>
<dbReference type="EMBL" id="CAJNOT010000273">
    <property type="protein sequence ID" value="CAF0922222.1"/>
    <property type="molecule type" value="Genomic_DNA"/>
</dbReference>
<evidence type="ECO:0000313" key="1">
    <source>
        <dbReference type="EMBL" id="CAF0922222.1"/>
    </source>
</evidence>
<dbReference type="AlphaFoldDB" id="A0A814AZR3"/>
<dbReference type="Gene3D" id="1.25.40.10">
    <property type="entry name" value="Tetratricopeptide repeat domain"/>
    <property type="match status" value="1"/>
</dbReference>
<name>A0A814AZR3_9BILA</name>
<organism evidence="1 2">
    <name type="scientific">Rotaria sordida</name>
    <dbReference type="NCBI Taxonomy" id="392033"/>
    <lineage>
        <taxon>Eukaryota</taxon>
        <taxon>Metazoa</taxon>
        <taxon>Spiralia</taxon>
        <taxon>Gnathifera</taxon>
        <taxon>Rotifera</taxon>
        <taxon>Eurotatoria</taxon>
        <taxon>Bdelloidea</taxon>
        <taxon>Philodinida</taxon>
        <taxon>Philodinidae</taxon>
        <taxon>Rotaria</taxon>
    </lineage>
</organism>
<reference evidence="1" key="1">
    <citation type="submission" date="2021-02" db="EMBL/GenBank/DDBJ databases">
        <authorList>
            <person name="Nowell W R."/>
        </authorList>
    </citation>
    <scope>NUCLEOTIDE SEQUENCE</scope>
</reference>
<gene>
    <name evidence="1" type="ORF">ZHD862_LOCUS8459</name>
</gene>
<comment type="caution">
    <text evidence="1">The sequence shown here is derived from an EMBL/GenBank/DDBJ whole genome shotgun (WGS) entry which is preliminary data.</text>
</comment>
<proteinExistence type="predicted"/>